<organism evidence="5 6">
    <name type="scientific">Algoriphagus faecimaris</name>
    <dbReference type="NCBI Taxonomy" id="686796"/>
    <lineage>
        <taxon>Bacteria</taxon>
        <taxon>Pseudomonadati</taxon>
        <taxon>Bacteroidota</taxon>
        <taxon>Cytophagia</taxon>
        <taxon>Cytophagales</taxon>
        <taxon>Cyclobacteriaceae</taxon>
        <taxon>Algoriphagus</taxon>
    </lineage>
</organism>
<dbReference type="OrthoDB" id="9812921at2"/>
<protein>
    <submittedName>
        <fullName evidence="5">Acylaminoacyl-peptidase</fullName>
    </submittedName>
</protein>
<dbReference type="InterPro" id="IPR011042">
    <property type="entry name" value="6-blade_b-propeller_TolB-like"/>
</dbReference>
<dbReference type="InterPro" id="IPR029058">
    <property type="entry name" value="AB_hydrolase_fold"/>
</dbReference>
<dbReference type="Pfam" id="PF00326">
    <property type="entry name" value="Peptidase_S9"/>
    <property type="match status" value="1"/>
</dbReference>
<name>A0A1G6Q4P8_9BACT</name>
<evidence type="ECO:0000256" key="3">
    <source>
        <dbReference type="SAM" id="SignalP"/>
    </source>
</evidence>
<sequence length="677" mass="74847">MKHLFLSFAIFLLLGWAESIAQQKTNLELTDLFDLEYVSDPQISPDGSKIVYVRNFKDIMTDRDYSNLWIVNADGTQNRPLTQGNQRDFGPVWSPDGGKIAYRSNAQDERIKLFVFYLDTKESVALTNSANPPGAVSWSADGQQLAFTQFVPAPKKSMLSIPSKPQGAEWNEAPIFIDELNYRGDGAGYLPSGNLQIFTIGLSGGTARQRTFDDQNYGSPIWSADGQSLFFSANLHENSELEPANSEIYQLNLASGKITALTSRFGPDSSPSLSPDGKMIAYTGFDDSFQGYQVTHLYVMNTDGSGIKNLTADLDRDAGNPQWEASGKGIYFQYDEFGDTKIGHVALTGKIRTVAEGLGGLDLGRPYNAGAFTVSKNDRFAFTQGGPEHPADLAVWIGGETKRLTAVNDDLFSYRKIGQTEEIWWESSFDGKRIQGWIVTPPDFDPNKKYPFILEIHGGPFAMYGPSFAYEIQSYAAAGYVVLYTNPRGSTGYGQEFGNAIHHDYPNHDYEDLISGVDAVIEKGYIDTSNLFVTGGSGGGVLTAWIIGKTDRFKAAVVAKPVINWTSFVLHADGAAFFGKYWFGAMPWEDIENYWRRSPLSLVGNVTTPTMLLTGEKDFRTPISESEQYYTALKLQGVESAMVRIPNASHGLVNRPSMLMSKSAAILSWFNHYLDKK</sequence>
<evidence type="ECO:0000259" key="4">
    <source>
        <dbReference type="Pfam" id="PF00326"/>
    </source>
</evidence>
<dbReference type="InterPro" id="IPR011659">
    <property type="entry name" value="WD40"/>
</dbReference>
<reference evidence="6" key="1">
    <citation type="submission" date="2016-10" db="EMBL/GenBank/DDBJ databases">
        <authorList>
            <person name="Varghese N."/>
            <person name="Submissions S."/>
        </authorList>
    </citation>
    <scope>NUCLEOTIDE SEQUENCE [LARGE SCALE GENOMIC DNA]</scope>
    <source>
        <strain evidence="6">DSM 23095</strain>
    </source>
</reference>
<dbReference type="RefSeq" id="WP_087938387.1">
    <property type="nucleotide sequence ID" value="NZ_FNAC01000008.1"/>
</dbReference>
<accession>A0A1G6Q4P8</accession>
<dbReference type="Pfam" id="PF07676">
    <property type="entry name" value="PD40"/>
    <property type="match status" value="4"/>
</dbReference>
<keyword evidence="2" id="KW-0720">Serine protease</keyword>
<dbReference type="GO" id="GO:0006508">
    <property type="term" value="P:proteolysis"/>
    <property type="evidence" value="ECO:0007669"/>
    <property type="project" value="InterPro"/>
</dbReference>
<proteinExistence type="predicted"/>
<evidence type="ECO:0000313" key="5">
    <source>
        <dbReference type="EMBL" id="SDC87323.1"/>
    </source>
</evidence>
<keyword evidence="6" id="KW-1185">Reference proteome</keyword>
<dbReference type="Proteomes" id="UP000199060">
    <property type="component" value="Unassembled WGS sequence"/>
</dbReference>
<dbReference type="PANTHER" id="PTHR42776">
    <property type="entry name" value="SERINE PEPTIDASE S9 FAMILY MEMBER"/>
    <property type="match status" value="1"/>
</dbReference>
<dbReference type="AlphaFoldDB" id="A0A1G6Q4P8"/>
<dbReference type="GO" id="GO:0004252">
    <property type="term" value="F:serine-type endopeptidase activity"/>
    <property type="evidence" value="ECO:0007669"/>
    <property type="project" value="TreeGrafter"/>
</dbReference>
<dbReference type="PANTHER" id="PTHR42776:SF27">
    <property type="entry name" value="DIPEPTIDYL PEPTIDASE FAMILY MEMBER 6"/>
    <property type="match status" value="1"/>
</dbReference>
<dbReference type="Gene3D" id="3.40.50.1820">
    <property type="entry name" value="alpha/beta hydrolase"/>
    <property type="match status" value="1"/>
</dbReference>
<feature type="domain" description="Peptidase S9 prolyl oligopeptidase catalytic" evidence="4">
    <location>
        <begin position="466"/>
        <end position="676"/>
    </location>
</feature>
<feature type="signal peptide" evidence="3">
    <location>
        <begin position="1"/>
        <end position="21"/>
    </location>
</feature>
<keyword evidence="2" id="KW-0645">Protease</keyword>
<dbReference type="InterPro" id="IPR001375">
    <property type="entry name" value="Peptidase_S9_cat"/>
</dbReference>
<evidence type="ECO:0000256" key="1">
    <source>
        <dbReference type="ARBA" id="ARBA00022801"/>
    </source>
</evidence>
<evidence type="ECO:0000256" key="2">
    <source>
        <dbReference type="ARBA" id="ARBA00022825"/>
    </source>
</evidence>
<feature type="chain" id="PRO_5011545722" evidence="3">
    <location>
        <begin position="22"/>
        <end position="677"/>
    </location>
</feature>
<dbReference type="EMBL" id="FNAC01000008">
    <property type="protein sequence ID" value="SDC87323.1"/>
    <property type="molecule type" value="Genomic_DNA"/>
</dbReference>
<dbReference type="SUPFAM" id="SSF82171">
    <property type="entry name" value="DPP6 N-terminal domain-like"/>
    <property type="match status" value="1"/>
</dbReference>
<dbReference type="SUPFAM" id="SSF53474">
    <property type="entry name" value="alpha/beta-Hydrolases"/>
    <property type="match status" value="1"/>
</dbReference>
<dbReference type="Gene3D" id="2.120.10.30">
    <property type="entry name" value="TolB, C-terminal domain"/>
    <property type="match status" value="2"/>
</dbReference>
<keyword evidence="1" id="KW-0378">Hydrolase</keyword>
<dbReference type="STRING" id="686796.SAMN04488104_100842"/>
<evidence type="ECO:0000313" key="6">
    <source>
        <dbReference type="Proteomes" id="UP000199060"/>
    </source>
</evidence>
<keyword evidence="3" id="KW-0732">Signal</keyword>
<gene>
    <name evidence="5" type="ORF">SAMN04488104_100842</name>
</gene>